<feature type="transmembrane region" description="Helical" evidence="2">
    <location>
        <begin position="154"/>
        <end position="174"/>
    </location>
</feature>
<reference evidence="3" key="1">
    <citation type="journal article" date="2020" name="Stud. Mycol.">
        <title>101 Dothideomycetes genomes: a test case for predicting lifestyles and emergence of pathogens.</title>
        <authorList>
            <person name="Haridas S."/>
            <person name="Albert R."/>
            <person name="Binder M."/>
            <person name="Bloem J."/>
            <person name="Labutti K."/>
            <person name="Salamov A."/>
            <person name="Andreopoulos B."/>
            <person name="Baker S."/>
            <person name="Barry K."/>
            <person name="Bills G."/>
            <person name="Bluhm B."/>
            <person name="Cannon C."/>
            <person name="Castanera R."/>
            <person name="Culley D."/>
            <person name="Daum C."/>
            <person name="Ezra D."/>
            <person name="Gonzalez J."/>
            <person name="Henrissat B."/>
            <person name="Kuo A."/>
            <person name="Liang C."/>
            <person name="Lipzen A."/>
            <person name="Lutzoni F."/>
            <person name="Magnuson J."/>
            <person name="Mondo S."/>
            <person name="Nolan M."/>
            <person name="Ohm R."/>
            <person name="Pangilinan J."/>
            <person name="Park H.-J."/>
            <person name="Ramirez L."/>
            <person name="Alfaro M."/>
            <person name="Sun H."/>
            <person name="Tritt A."/>
            <person name="Yoshinaga Y."/>
            <person name="Zwiers L.-H."/>
            <person name="Turgeon B."/>
            <person name="Goodwin S."/>
            <person name="Spatafora J."/>
            <person name="Crous P."/>
            <person name="Grigoriev I."/>
        </authorList>
    </citation>
    <scope>NUCLEOTIDE SEQUENCE</scope>
    <source>
        <strain evidence="3">CBS 121410</strain>
    </source>
</reference>
<sequence>MPTSTTTTVKPSQPANGAEPRQRHSTQSSKPSPPSPTTGSNTANNNAIPSSSIPSILPKRTTVLLFRLLRLLITFTIVHVLFTGQLPGSSRLWDSSPDALISSSPNSTSMTTTANTTANQDTTAPTAPPKDPALKAFKLAEKAIAFGAFHLGRAFLESMIVDVFALVAVVLVVFRTEDEESWPVHLGSFWNKWTARFFYRTGLNWIDDGCAYVGIDLRGEADYEQDDIPRW</sequence>
<gene>
    <name evidence="3" type="ORF">K490DRAFT_61829</name>
</gene>
<feature type="region of interest" description="Disordered" evidence="1">
    <location>
        <begin position="103"/>
        <end position="127"/>
    </location>
</feature>
<feature type="compositionally biased region" description="Low complexity" evidence="1">
    <location>
        <begin position="37"/>
        <end position="53"/>
    </location>
</feature>
<evidence type="ECO:0000313" key="3">
    <source>
        <dbReference type="EMBL" id="KAF2090510.1"/>
    </source>
</evidence>
<protein>
    <submittedName>
        <fullName evidence="3">Uncharacterized protein</fullName>
    </submittedName>
</protein>
<accession>A0A9P4I0H4</accession>
<comment type="caution">
    <text evidence="3">The sequence shown here is derived from an EMBL/GenBank/DDBJ whole genome shotgun (WGS) entry which is preliminary data.</text>
</comment>
<name>A0A9P4I0H4_9PEZI</name>
<dbReference type="EMBL" id="ML978712">
    <property type="protein sequence ID" value="KAF2090510.1"/>
    <property type="molecule type" value="Genomic_DNA"/>
</dbReference>
<organism evidence="3 4">
    <name type="scientific">Saccharata proteae CBS 121410</name>
    <dbReference type="NCBI Taxonomy" id="1314787"/>
    <lineage>
        <taxon>Eukaryota</taxon>
        <taxon>Fungi</taxon>
        <taxon>Dikarya</taxon>
        <taxon>Ascomycota</taxon>
        <taxon>Pezizomycotina</taxon>
        <taxon>Dothideomycetes</taxon>
        <taxon>Dothideomycetes incertae sedis</taxon>
        <taxon>Botryosphaeriales</taxon>
        <taxon>Saccharataceae</taxon>
        <taxon>Saccharata</taxon>
    </lineage>
</organism>
<evidence type="ECO:0000256" key="1">
    <source>
        <dbReference type="SAM" id="MobiDB-lite"/>
    </source>
</evidence>
<feature type="transmembrane region" description="Helical" evidence="2">
    <location>
        <begin position="64"/>
        <end position="82"/>
    </location>
</feature>
<feature type="region of interest" description="Disordered" evidence="1">
    <location>
        <begin position="1"/>
        <end position="53"/>
    </location>
</feature>
<keyword evidence="2" id="KW-0472">Membrane</keyword>
<feature type="compositionally biased region" description="Low complexity" evidence="1">
    <location>
        <begin position="103"/>
        <end position="125"/>
    </location>
</feature>
<proteinExistence type="predicted"/>
<keyword evidence="2" id="KW-0812">Transmembrane</keyword>
<evidence type="ECO:0000256" key="2">
    <source>
        <dbReference type="SAM" id="Phobius"/>
    </source>
</evidence>
<keyword evidence="4" id="KW-1185">Reference proteome</keyword>
<feature type="compositionally biased region" description="Polar residues" evidence="1">
    <location>
        <begin position="1"/>
        <end position="15"/>
    </location>
</feature>
<evidence type="ECO:0000313" key="4">
    <source>
        <dbReference type="Proteomes" id="UP000799776"/>
    </source>
</evidence>
<keyword evidence="2" id="KW-1133">Transmembrane helix</keyword>
<dbReference type="Proteomes" id="UP000799776">
    <property type="component" value="Unassembled WGS sequence"/>
</dbReference>
<dbReference type="AlphaFoldDB" id="A0A9P4I0H4"/>